<proteinExistence type="predicted"/>
<keyword evidence="2" id="KW-1185">Reference proteome</keyword>
<dbReference type="AlphaFoldDB" id="A0ABC8WYZ8"/>
<name>A0ABC8WYZ8_9POAL</name>
<protein>
    <submittedName>
        <fullName evidence="1">Uncharacterized protein</fullName>
    </submittedName>
</protein>
<sequence>MNLFSFAIVWWVLWKQRNKLRIEGVFPTPTNSLFVISTHIQRWKIPLGEHQRAHLEEVHQKLMAWTEEYLKRRQEPESEEEDFP</sequence>
<organism evidence="1 2">
    <name type="scientific">Urochloa decumbens</name>
    <dbReference type="NCBI Taxonomy" id="240449"/>
    <lineage>
        <taxon>Eukaryota</taxon>
        <taxon>Viridiplantae</taxon>
        <taxon>Streptophyta</taxon>
        <taxon>Embryophyta</taxon>
        <taxon>Tracheophyta</taxon>
        <taxon>Spermatophyta</taxon>
        <taxon>Magnoliopsida</taxon>
        <taxon>Liliopsida</taxon>
        <taxon>Poales</taxon>
        <taxon>Poaceae</taxon>
        <taxon>PACMAD clade</taxon>
        <taxon>Panicoideae</taxon>
        <taxon>Panicodae</taxon>
        <taxon>Paniceae</taxon>
        <taxon>Melinidinae</taxon>
        <taxon>Urochloa</taxon>
    </lineage>
</organism>
<dbReference type="EMBL" id="OZ075123">
    <property type="protein sequence ID" value="CAL4915284.1"/>
    <property type="molecule type" value="Genomic_DNA"/>
</dbReference>
<evidence type="ECO:0000313" key="1">
    <source>
        <dbReference type="EMBL" id="CAL4915284.1"/>
    </source>
</evidence>
<reference evidence="2" key="1">
    <citation type="submission" date="2024-06" db="EMBL/GenBank/DDBJ databases">
        <authorList>
            <person name="Ryan C."/>
        </authorList>
    </citation>
    <scope>NUCLEOTIDE SEQUENCE [LARGE SCALE GENOMIC DNA]</scope>
</reference>
<dbReference type="Proteomes" id="UP001497457">
    <property type="component" value="Chromosome 13rd"/>
</dbReference>
<gene>
    <name evidence="1" type="ORF">URODEC1_LOCUS17419</name>
</gene>
<reference evidence="1 2" key="2">
    <citation type="submission" date="2024-10" db="EMBL/GenBank/DDBJ databases">
        <authorList>
            <person name="Ryan C."/>
        </authorList>
    </citation>
    <scope>NUCLEOTIDE SEQUENCE [LARGE SCALE GENOMIC DNA]</scope>
</reference>
<evidence type="ECO:0000313" key="2">
    <source>
        <dbReference type="Proteomes" id="UP001497457"/>
    </source>
</evidence>
<accession>A0ABC8WYZ8</accession>